<accession>A0A059C565</accession>
<name>A0A059C565_EUCGR</name>
<evidence type="ECO:0000256" key="9">
    <source>
        <dbReference type="ARBA" id="ARBA00022777"/>
    </source>
</evidence>
<evidence type="ECO:0000256" key="18">
    <source>
        <dbReference type="SAM" id="MobiDB-lite"/>
    </source>
</evidence>
<evidence type="ECO:0000256" key="13">
    <source>
        <dbReference type="ARBA" id="ARBA00023157"/>
    </source>
</evidence>
<evidence type="ECO:0000313" key="21">
    <source>
        <dbReference type="EMBL" id="KCW73331.1"/>
    </source>
</evidence>
<keyword evidence="6" id="KW-0732">Signal</keyword>
<dbReference type="GO" id="GO:0005524">
    <property type="term" value="F:ATP binding"/>
    <property type="evidence" value="ECO:0007669"/>
    <property type="project" value="UniProtKB-KW"/>
</dbReference>
<feature type="non-terminal residue" evidence="21">
    <location>
        <position position="1"/>
    </location>
</feature>
<evidence type="ECO:0000256" key="10">
    <source>
        <dbReference type="ARBA" id="ARBA00022840"/>
    </source>
</evidence>
<sequence length="838" mass="92473">TPVGAQTYVGEWCADRGDYAPYSKSEDNLSSLLSKGDYADYSKGPIYGFYNTTEGEDPDKVYGLFLCRWDVAANLCQSCIGLATSTIIERCPGQKEAIIWFDECLVRYSNRSFFSIMEKTRVKSIANPKDDSDTINKIVEQTFGNEDFAVEVTDLARNVTDLAISSESLYATINVNVTSSVTLYELAQCTPDILKSACKICLLSTIEDFPNVLNIKRGGARILRPSCNVRYQMNFDGEPIGQAPPPSATNKTSTESGSEGTPAGGTYVQERCADRGDYTVPSKFQDNLINLLSKGNSTDYSEGPIRRFYNTMEGEDPDKVYGLFLCRGDVAANLCQSCIRSATSTIIDRCPGQKEAIIWYDESFFSVMETEPIIFVVNPANNSVTVNKIVEQTFDNEDFAEKVTDLARNVTDMVISSESLYKTINVNVSSSVTLHERAQCTPDISKSACTSCLLSAIKNFSTALNLKRGGGRILQPSCYVLYRMDVAGEPGGQPPAPSTTKKPSTESGSEDIIRAATQNFSNECKLGEGGFGPVYKGTLADGKEIAVKRLSRTSGQGLIEFKNEVILIARLQHRNLVRLLGCCLEEHEKLLIYEYMPNKSLDVFLFDSTMGQSLDWKMRMNITFGIARGLLYLHEDSRLRIIHRDLKASNILLDGEMNPKISDFGMARIFGVNQDEANTNRVVGTYGYMAPEYAMQGLFSVKSDVFSFGVLLLEMISGRKNNGFHLQEHGESLLTLAWKLWSDGRGLELTDPSIKEPCDGVQVVKCIHIGLLCVQEDPTDRPTMSLVVHMLGADTIPLTRPSLPAFSVGRDVRTLNPIGLIHKTSTVNEVTLSDVSPR</sequence>
<evidence type="ECO:0000256" key="5">
    <source>
        <dbReference type="ARBA" id="ARBA00022692"/>
    </source>
</evidence>
<dbReference type="CDD" id="cd23509">
    <property type="entry name" value="Gnk2-like"/>
    <property type="match status" value="4"/>
</dbReference>
<feature type="region of interest" description="Disordered" evidence="18">
    <location>
        <begin position="489"/>
        <end position="509"/>
    </location>
</feature>
<keyword evidence="13" id="KW-1015">Disulfide bond</keyword>
<dbReference type="InParanoid" id="A0A059C565"/>
<evidence type="ECO:0000256" key="2">
    <source>
        <dbReference type="ARBA" id="ARBA00012513"/>
    </source>
</evidence>
<keyword evidence="12" id="KW-0472">Membrane</keyword>
<evidence type="ECO:0000256" key="8">
    <source>
        <dbReference type="ARBA" id="ARBA00022741"/>
    </source>
</evidence>
<evidence type="ECO:0000256" key="11">
    <source>
        <dbReference type="ARBA" id="ARBA00022989"/>
    </source>
</evidence>
<evidence type="ECO:0000256" key="1">
    <source>
        <dbReference type="ARBA" id="ARBA00004167"/>
    </source>
</evidence>
<feature type="domain" description="Gnk2-homologous" evidence="20">
    <location>
        <begin position="7"/>
        <end position="113"/>
    </location>
</feature>
<keyword evidence="9" id="KW-0418">Kinase</keyword>
<keyword evidence="8" id="KW-0547">Nucleotide-binding</keyword>
<feature type="region of interest" description="Disordered" evidence="18">
    <location>
        <begin position="238"/>
        <end position="266"/>
    </location>
</feature>
<dbReference type="PANTHER" id="PTHR27002:SF814">
    <property type="entry name" value="CYSTEINE-RICH RECEPTOR-LIKE PROTEIN KINASE 10"/>
    <property type="match status" value="1"/>
</dbReference>
<feature type="compositionally biased region" description="Low complexity" evidence="18">
    <location>
        <begin position="498"/>
        <end position="507"/>
    </location>
</feature>
<evidence type="ECO:0000256" key="17">
    <source>
        <dbReference type="ARBA" id="ARBA00048679"/>
    </source>
</evidence>
<dbReference type="Gene3D" id="3.30.200.20">
    <property type="entry name" value="Phosphorylase Kinase, domain 1"/>
    <property type="match status" value="1"/>
</dbReference>
<evidence type="ECO:0000256" key="7">
    <source>
        <dbReference type="ARBA" id="ARBA00022737"/>
    </source>
</evidence>
<dbReference type="EC" id="2.7.11.1" evidence="2"/>
<keyword evidence="10" id="KW-0067">ATP-binding</keyword>
<dbReference type="PROSITE" id="PS00108">
    <property type="entry name" value="PROTEIN_KINASE_ST"/>
    <property type="match status" value="1"/>
</dbReference>
<reference evidence="21" key="1">
    <citation type="submission" date="2013-07" db="EMBL/GenBank/DDBJ databases">
        <title>The genome of Eucalyptus grandis.</title>
        <authorList>
            <person name="Schmutz J."/>
            <person name="Hayes R."/>
            <person name="Myburg A."/>
            <person name="Tuskan G."/>
            <person name="Grattapaglia D."/>
            <person name="Rokhsar D.S."/>
        </authorList>
    </citation>
    <scope>NUCLEOTIDE SEQUENCE</scope>
    <source>
        <tissue evidence="21">Leaf extractions</tissue>
    </source>
</reference>
<dbReference type="PANTHER" id="PTHR27002">
    <property type="entry name" value="RECEPTOR-LIKE SERINE/THREONINE-PROTEIN KINASE SD1-8"/>
    <property type="match status" value="1"/>
</dbReference>
<dbReference type="PROSITE" id="PS50011">
    <property type="entry name" value="PROTEIN_KINASE_DOM"/>
    <property type="match status" value="1"/>
</dbReference>
<comment type="subcellular location">
    <subcellularLocation>
        <location evidence="1">Membrane</location>
        <topology evidence="1">Single-pass membrane protein</topology>
    </subcellularLocation>
</comment>
<evidence type="ECO:0000256" key="12">
    <source>
        <dbReference type="ARBA" id="ARBA00023136"/>
    </source>
</evidence>
<dbReference type="SUPFAM" id="SSF56112">
    <property type="entry name" value="Protein kinase-like (PK-like)"/>
    <property type="match status" value="1"/>
</dbReference>
<dbReference type="AlphaFoldDB" id="A0A059C565"/>
<proteinExistence type="predicted"/>
<dbReference type="InterPro" id="IPR038408">
    <property type="entry name" value="GNK2_sf"/>
</dbReference>
<comment type="catalytic activity">
    <reaction evidence="16">
        <text>L-threonyl-[protein] + ATP = O-phospho-L-threonyl-[protein] + ADP + H(+)</text>
        <dbReference type="Rhea" id="RHEA:46608"/>
        <dbReference type="Rhea" id="RHEA-COMP:11060"/>
        <dbReference type="Rhea" id="RHEA-COMP:11605"/>
        <dbReference type="ChEBI" id="CHEBI:15378"/>
        <dbReference type="ChEBI" id="CHEBI:30013"/>
        <dbReference type="ChEBI" id="CHEBI:30616"/>
        <dbReference type="ChEBI" id="CHEBI:61977"/>
        <dbReference type="ChEBI" id="CHEBI:456216"/>
        <dbReference type="EC" id="2.7.11.1"/>
    </reaction>
</comment>
<dbReference type="Gene3D" id="1.10.510.10">
    <property type="entry name" value="Transferase(Phosphotransferase) domain 1"/>
    <property type="match status" value="1"/>
</dbReference>
<dbReference type="InterPro" id="IPR001245">
    <property type="entry name" value="Ser-Thr/Tyr_kinase_cat_dom"/>
</dbReference>
<feature type="domain" description="Gnk2-homologous" evidence="20">
    <location>
        <begin position="381"/>
        <end position="487"/>
    </location>
</feature>
<dbReference type="InterPro" id="IPR011009">
    <property type="entry name" value="Kinase-like_dom_sf"/>
</dbReference>
<feature type="compositionally biased region" description="Polar residues" evidence="18">
    <location>
        <begin position="248"/>
        <end position="259"/>
    </location>
</feature>
<feature type="domain" description="Protein kinase" evidence="19">
    <location>
        <begin position="520"/>
        <end position="803"/>
    </location>
</feature>
<dbReference type="CDD" id="cd14066">
    <property type="entry name" value="STKc_IRAK"/>
    <property type="match status" value="1"/>
</dbReference>
<protein>
    <recommendedName>
        <fullName evidence="2">non-specific serine/threonine protein kinase</fullName>
        <ecNumber evidence="2">2.7.11.1</ecNumber>
    </recommendedName>
</protein>
<keyword evidence="4" id="KW-0808">Transferase</keyword>
<evidence type="ECO:0000256" key="3">
    <source>
        <dbReference type="ARBA" id="ARBA00022527"/>
    </source>
</evidence>
<evidence type="ECO:0000256" key="6">
    <source>
        <dbReference type="ARBA" id="ARBA00022729"/>
    </source>
</evidence>
<dbReference type="InterPro" id="IPR008271">
    <property type="entry name" value="Ser/Thr_kinase_AS"/>
</dbReference>
<dbReference type="eggNOG" id="ENOG502QWDY">
    <property type="taxonomic scope" value="Eukaryota"/>
</dbReference>
<feature type="domain" description="Gnk2-homologous" evidence="20">
    <location>
        <begin position="130"/>
        <end position="236"/>
    </location>
</feature>
<dbReference type="EMBL" id="KK198757">
    <property type="protein sequence ID" value="KCW73331.1"/>
    <property type="molecule type" value="Genomic_DNA"/>
</dbReference>
<dbReference type="FunFam" id="3.30.200.20:FF:000195">
    <property type="entry name" value="G-type lectin S-receptor-like serine/threonine-protein kinase"/>
    <property type="match status" value="1"/>
</dbReference>
<dbReference type="InterPro" id="IPR002902">
    <property type="entry name" value="GNK2"/>
</dbReference>
<keyword evidence="15" id="KW-0325">Glycoprotein</keyword>
<dbReference type="SMART" id="SM00220">
    <property type="entry name" value="S_TKc"/>
    <property type="match status" value="1"/>
</dbReference>
<evidence type="ECO:0000256" key="14">
    <source>
        <dbReference type="ARBA" id="ARBA00023170"/>
    </source>
</evidence>
<dbReference type="Gene3D" id="3.30.430.20">
    <property type="entry name" value="Gnk2 domain, C-X8-C-X2-C motif"/>
    <property type="match status" value="4"/>
</dbReference>
<keyword evidence="14" id="KW-0675">Receptor</keyword>
<dbReference type="FunFam" id="1.10.510.10:FF:001697">
    <property type="entry name" value="Uncharacterized protein"/>
    <property type="match status" value="1"/>
</dbReference>
<comment type="catalytic activity">
    <reaction evidence="17">
        <text>L-seryl-[protein] + ATP = O-phospho-L-seryl-[protein] + ADP + H(+)</text>
        <dbReference type="Rhea" id="RHEA:17989"/>
        <dbReference type="Rhea" id="RHEA-COMP:9863"/>
        <dbReference type="Rhea" id="RHEA-COMP:11604"/>
        <dbReference type="ChEBI" id="CHEBI:15378"/>
        <dbReference type="ChEBI" id="CHEBI:29999"/>
        <dbReference type="ChEBI" id="CHEBI:30616"/>
        <dbReference type="ChEBI" id="CHEBI:83421"/>
        <dbReference type="ChEBI" id="CHEBI:456216"/>
        <dbReference type="EC" id="2.7.11.1"/>
    </reaction>
</comment>
<dbReference type="Pfam" id="PF07714">
    <property type="entry name" value="PK_Tyr_Ser-Thr"/>
    <property type="match status" value="1"/>
</dbReference>
<keyword evidence="7" id="KW-0677">Repeat</keyword>
<evidence type="ECO:0000259" key="20">
    <source>
        <dbReference type="PROSITE" id="PS51473"/>
    </source>
</evidence>
<dbReference type="GO" id="GO:0007165">
    <property type="term" value="P:signal transduction"/>
    <property type="evidence" value="ECO:0000318"/>
    <property type="project" value="GO_Central"/>
</dbReference>
<dbReference type="Gramene" id="KCW73331">
    <property type="protein sequence ID" value="KCW73331"/>
    <property type="gene ID" value="EUGRSUZ_E01789"/>
</dbReference>
<evidence type="ECO:0000256" key="4">
    <source>
        <dbReference type="ARBA" id="ARBA00022679"/>
    </source>
</evidence>
<keyword evidence="11" id="KW-1133">Transmembrane helix</keyword>
<dbReference type="PROSITE" id="PS51473">
    <property type="entry name" value="GNK2"/>
    <property type="match status" value="4"/>
</dbReference>
<dbReference type="OMA" id="KSACKIC"/>
<evidence type="ECO:0000259" key="19">
    <source>
        <dbReference type="PROSITE" id="PS50011"/>
    </source>
</evidence>
<dbReference type="GO" id="GO:0004674">
    <property type="term" value="F:protein serine/threonine kinase activity"/>
    <property type="evidence" value="ECO:0000318"/>
    <property type="project" value="GO_Central"/>
</dbReference>
<keyword evidence="3" id="KW-0723">Serine/threonine-protein kinase</keyword>
<feature type="domain" description="Gnk2-homologous" evidence="20">
    <location>
        <begin position="266"/>
        <end position="373"/>
    </location>
</feature>
<dbReference type="InterPro" id="IPR000719">
    <property type="entry name" value="Prot_kinase_dom"/>
</dbReference>
<dbReference type="GO" id="GO:0006955">
    <property type="term" value="P:immune response"/>
    <property type="evidence" value="ECO:0000318"/>
    <property type="project" value="GO_Central"/>
</dbReference>
<evidence type="ECO:0000256" key="16">
    <source>
        <dbReference type="ARBA" id="ARBA00047899"/>
    </source>
</evidence>
<organism evidence="21">
    <name type="scientific">Eucalyptus grandis</name>
    <name type="common">Flooded gum</name>
    <dbReference type="NCBI Taxonomy" id="71139"/>
    <lineage>
        <taxon>Eukaryota</taxon>
        <taxon>Viridiplantae</taxon>
        <taxon>Streptophyta</taxon>
        <taxon>Embryophyta</taxon>
        <taxon>Tracheophyta</taxon>
        <taxon>Spermatophyta</taxon>
        <taxon>Magnoliopsida</taxon>
        <taxon>eudicotyledons</taxon>
        <taxon>Gunneridae</taxon>
        <taxon>Pentapetalae</taxon>
        <taxon>rosids</taxon>
        <taxon>malvids</taxon>
        <taxon>Myrtales</taxon>
        <taxon>Myrtaceae</taxon>
        <taxon>Myrtoideae</taxon>
        <taxon>Eucalypteae</taxon>
        <taxon>Eucalyptus</taxon>
    </lineage>
</organism>
<keyword evidence="5" id="KW-0812">Transmembrane</keyword>
<dbReference type="GO" id="GO:0005886">
    <property type="term" value="C:plasma membrane"/>
    <property type="evidence" value="ECO:0000318"/>
    <property type="project" value="GO_Central"/>
</dbReference>
<gene>
    <name evidence="21" type="ORF">EUGRSUZ_E01789</name>
</gene>
<dbReference type="Pfam" id="PF01657">
    <property type="entry name" value="Stress-antifung"/>
    <property type="match status" value="4"/>
</dbReference>
<evidence type="ECO:0000256" key="15">
    <source>
        <dbReference type="ARBA" id="ARBA00023180"/>
    </source>
</evidence>